<dbReference type="GO" id="GO:0046872">
    <property type="term" value="F:metal ion binding"/>
    <property type="evidence" value="ECO:0007669"/>
    <property type="project" value="UniProtKB-KW"/>
</dbReference>
<keyword evidence="5" id="KW-1185">Reference proteome</keyword>
<evidence type="ECO:0000313" key="4">
    <source>
        <dbReference type="EMBL" id="KAK2559091.1"/>
    </source>
</evidence>
<proteinExistence type="predicted"/>
<comment type="cofactor">
    <cofactor evidence="1">
        <name>a divalent metal cation</name>
        <dbReference type="ChEBI" id="CHEBI:60240"/>
    </cofactor>
</comment>
<evidence type="ECO:0000313" key="5">
    <source>
        <dbReference type="Proteomes" id="UP001249851"/>
    </source>
</evidence>
<gene>
    <name evidence="4" type="ORF">P5673_018208</name>
</gene>
<dbReference type="InterPro" id="IPR027806">
    <property type="entry name" value="HARBI1_dom"/>
</dbReference>
<dbReference type="EMBL" id="JARQWQ010000041">
    <property type="protein sequence ID" value="KAK2559091.1"/>
    <property type="molecule type" value="Genomic_DNA"/>
</dbReference>
<dbReference type="Proteomes" id="UP001249851">
    <property type="component" value="Unassembled WGS sequence"/>
</dbReference>
<dbReference type="AlphaFoldDB" id="A0AAD9QD32"/>
<dbReference type="Pfam" id="PF13359">
    <property type="entry name" value="DDE_Tnp_4"/>
    <property type="match status" value="1"/>
</dbReference>
<reference evidence="4" key="1">
    <citation type="journal article" date="2023" name="G3 (Bethesda)">
        <title>Whole genome assembly and annotation of the endangered Caribbean coral Acropora cervicornis.</title>
        <authorList>
            <person name="Selwyn J.D."/>
            <person name="Vollmer S.V."/>
        </authorList>
    </citation>
    <scope>NUCLEOTIDE SEQUENCE</scope>
    <source>
        <strain evidence="4">K2</strain>
    </source>
</reference>
<organism evidence="4 5">
    <name type="scientific">Acropora cervicornis</name>
    <name type="common">Staghorn coral</name>
    <dbReference type="NCBI Taxonomy" id="6130"/>
    <lineage>
        <taxon>Eukaryota</taxon>
        <taxon>Metazoa</taxon>
        <taxon>Cnidaria</taxon>
        <taxon>Anthozoa</taxon>
        <taxon>Hexacorallia</taxon>
        <taxon>Scleractinia</taxon>
        <taxon>Astrocoeniina</taxon>
        <taxon>Acroporidae</taxon>
        <taxon>Acropora</taxon>
    </lineage>
</organism>
<comment type="caution">
    <text evidence="4">The sequence shown here is derived from an EMBL/GenBank/DDBJ whole genome shotgun (WGS) entry which is preliminary data.</text>
</comment>
<evidence type="ECO:0000256" key="1">
    <source>
        <dbReference type="ARBA" id="ARBA00001968"/>
    </source>
</evidence>
<keyword evidence="2" id="KW-0479">Metal-binding</keyword>
<evidence type="ECO:0000259" key="3">
    <source>
        <dbReference type="Pfam" id="PF13359"/>
    </source>
</evidence>
<reference evidence="4" key="2">
    <citation type="journal article" date="2023" name="Science">
        <title>Genomic signatures of disease resistance in endangered staghorn corals.</title>
        <authorList>
            <person name="Vollmer S.V."/>
            <person name="Selwyn J.D."/>
            <person name="Despard B.A."/>
            <person name="Roesel C.L."/>
        </authorList>
    </citation>
    <scope>NUCLEOTIDE SEQUENCE</scope>
    <source>
        <strain evidence="4">K2</strain>
    </source>
</reference>
<accession>A0AAD9QD32</accession>
<sequence>MYERISTTKRESDEALPLSKHMLKPYPRRNLMVEERIANYRISRGRRISENILGILGNRWRCFRASFLLQPRKVQQINMAILTLHNWLRDDRTSRSIYCPPTLIDREDPNTWGLIPGSWRDDLPPESLLPLQPALVHNYTSEAKEMRQEFTRRFSDEGDVEWQRRMCGL</sequence>
<evidence type="ECO:0000256" key="2">
    <source>
        <dbReference type="ARBA" id="ARBA00022723"/>
    </source>
</evidence>
<name>A0AAD9QD32_ACRCE</name>
<feature type="domain" description="DDE Tnp4" evidence="3">
    <location>
        <begin position="13"/>
        <end position="86"/>
    </location>
</feature>
<protein>
    <recommendedName>
        <fullName evidence="3">DDE Tnp4 domain-containing protein</fullName>
    </recommendedName>
</protein>